<feature type="region of interest" description="Disordered" evidence="6">
    <location>
        <begin position="323"/>
        <end position="353"/>
    </location>
</feature>
<evidence type="ECO:0000256" key="6">
    <source>
        <dbReference type="SAM" id="MobiDB-lite"/>
    </source>
</evidence>
<feature type="region of interest" description="VHIID" evidence="5">
    <location>
        <begin position="436"/>
        <end position="501"/>
    </location>
</feature>
<evidence type="ECO:0000256" key="2">
    <source>
        <dbReference type="ARBA" id="ARBA00023015"/>
    </source>
</evidence>
<evidence type="ECO:0000256" key="4">
    <source>
        <dbReference type="ARBA" id="ARBA00023242"/>
    </source>
</evidence>
<dbReference type="SMR" id="A0AAN7ETZ8"/>
<dbReference type="GO" id="GO:0005634">
    <property type="term" value="C:nucleus"/>
    <property type="evidence" value="ECO:0007669"/>
    <property type="project" value="UniProtKB-SubCell"/>
</dbReference>
<comment type="subcellular location">
    <subcellularLocation>
        <location evidence="1">Nucleus</location>
    </subcellularLocation>
</comment>
<organism evidence="7 8">
    <name type="scientific">Quercus rubra</name>
    <name type="common">Northern red oak</name>
    <name type="synonym">Quercus borealis</name>
    <dbReference type="NCBI Taxonomy" id="3512"/>
    <lineage>
        <taxon>Eukaryota</taxon>
        <taxon>Viridiplantae</taxon>
        <taxon>Streptophyta</taxon>
        <taxon>Embryophyta</taxon>
        <taxon>Tracheophyta</taxon>
        <taxon>Spermatophyta</taxon>
        <taxon>Magnoliopsida</taxon>
        <taxon>eudicotyledons</taxon>
        <taxon>Gunneridae</taxon>
        <taxon>Pentapetalae</taxon>
        <taxon>rosids</taxon>
        <taxon>fabids</taxon>
        <taxon>Fagales</taxon>
        <taxon>Fagaceae</taxon>
        <taxon>Quercus</taxon>
    </lineage>
</organism>
<dbReference type="InterPro" id="IPR005202">
    <property type="entry name" value="TF_GRAS"/>
</dbReference>
<accession>A0AAN7ETZ8</accession>
<dbReference type="Proteomes" id="UP001324115">
    <property type="component" value="Unassembled WGS sequence"/>
</dbReference>
<evidence type="ECO:0000256" key="3">
    <source>
        <dbReference type="ARBA" id="ARBA00023163"/>
    </source>
</evidence>
<name>A0AAN7ETZ8_QUERU</name>
<feature type="compositionally biased region" description="Polar residues" evidence="6">
    <location>
        <begin position="323"/>
        <end position="342"/>
    </location>
</feature>
<comment type="similarity">
    <text evidence="5">Belongs to the GRAS family.</text>
</comment>
<feature type="region of interest" description="Leucine repeat II (LRII)" evidence="5">
    <location>
        <begin position="517"/>
        <end position="549"/>
    </location>
</feature>
<sequence length="738" mass="83482">MFMDQHLRGICGSTKGLKLNDETLYGFNMDSTIVDKNYSSIPLLPSDPIPSNPSVSLDGISHEDCDFSDVVLRYINQMIMEEDMEEKACMFQEALQDTEKSLYEALGKKYPPGPDNGLPPYVGQNHETRDENYALNHIDYNSSTSSASGDNLVDNGWVCDSGEHKLSYIATQSTSQSSYSSSHSPGNVIDGIVDSPVSTLRVPEIFYDNESIMQFKRGFEEASKFLPNGNGLIVDLESNGLSSKELQENAKDTVFKVEYKHESQHFLDGLRGRKNRHPEGVNLEGGRSNKQSVVYTESTVTSEMFDRVLLNFGKDESDLRQALQNGKSKNVKQNGQSKGSNSGKARGKKQGGKRDVVDLRTLLTICAQAVAANDQRTTNEVLKQIRQHSSPLGDGMQRMAHYFADGLEARIAGSGTQIYTALMGRLTLAADVLKAYHLFLAACPFKKLSNFFSNKTIMNLAEKKTRLHIVDFGILYGFQWPSLIQRLSSRPGGPPKLRITGIDLPQPGFRPAERVEETGRRLTKYAETFNVPFEFNAIAKWWDTIQIEDLKLDSDEVLVVNVIWRLRNLLDETVMVESPRDNVLKLMSKMNPDVLIQGTVNGTFNAPFFITRFREALFHYSTVFDMLETIVPRETEERLLIEREIFGREAMNVIACEGAERIERPETFKQWQVRNLRAGFRQLPLNREIVNLAKDRVKSLYRKDFLIDEDGEWLLQGWKGRILFALSTWKPNSEAHNY</sequence>
<feature type="region of interest" description="Leucine repeat I (LRI)" evidence="5">
    <location>
        <begin position="357"/>
        <end position="417"/>
    </location>
</feature>
<reference evidence="7 8" key="1">
    <citation type="journal article" date="2023" name="G3 (Bethesda)">
        <title>A haplotype-resolved chromosome-scale genome for Quercus rubra L. provides insights into the genetics of adaptive traits for red oak species.</title>
        <authorList>
            <person name="Kapoor B."/>
            <person name="Jenkins J."/>
            <person name="Schmutz J."/>
            <person name="Zhebentyayeva T."/>
            <person name="Kuelheim C."/>
            <person name="Coggeshall M."/>
            <person name="Heim C."/>
            <person name="Lasky J.R."/>
            <person name="Leites L."/>
            <person name="Islam-Faridi N."/>
            <person name="Romero-Severson J."/>
            <person name="DeLeo V.L."/>
            <person name="Lucas S.M."/>
            <person name="Lazic D."/>
            <person name="Gailing O."/>
            <person name="Carlson J."/>
            <person name="Staton M."/>
        </authorList>
    </citation>
    <scope>NUCLEOTIDE SEQUENCE [LARGE SCALE GENOMIC DNA]</scope>
    <source>
        <strain evidence="7">Pseudo-F2</strain>
    </source>
</reference>
<dbReference type="AlphaFoldDB" id="A0AAN7ETZ8"/>
<feature type="short sequence motif" description="VHIID" evidence="5">
    <location>
        <begin position="467"/>
        <end position="471"/>
    </location>
</feature>
<feature type="region of interest" description="Disordered" evidence="6">
    <location>
        <begin position="266"/>
        <end position="292"/>
    </location>
</feature>
<gene>
    <name evidence="7" type="ORF">RGQ29_029034</name>
</gene>
<dbReference type="EMBL" id="JAXUIC010000008">
    <property type="protein sequence ID" value="KAK4579194.1"/>
    <property type="molecule type" value="Genomic_DNA"/>
</dbReference>
<keyword evidence="4" id="KW-0539">Nucleus</keyword>
<evidence type="ECO:0000313" key="8">
    <source>
        <dbReference type="Proteomes" id="UP001324115"/>
    </source>
</evidence>
<evidence type="ECO:0000313" key="7">
    <source>
        <dbReference type="EMBL" id="KAK4579194.1"/>
    </source>
</evidence>
<keyword evidence="3" id="KW-0804">Transcription</keyword>
<evidence type="ECO:0000256" key="5">
    <source>
        <dbReference type="PROSITE-ProRule" id="PRU01191"/>
    </source>
</evidence>
<dbReference type="PROSITE" id="PS50985">
    <property type="entry name" value="GRAS"/>
    <property type="match status" value="1"/>
</dbReference>
<dbReference type="PANTHER" id="PTHR31636">
    <property type="entry name" value="OSJNBA0084A10.13 PROTEIN-RELATED"/>
    <property type="match status" value="1"/>
</dbReference>
<comment type="caution">
    <text evidence="7">The sequence shown here is derived from an EMBL/GenBank/DDBJ whole genome shotgun (WGS) entry which is preliminary data.</text>
</comment>
<keyword evidence="8" id="KW-1185">Reference proteome</keyword>
<proteinExistence type="inferred from homology"/>
<dbReference type="Pfam" id="PF03514">
    <property type="entry name" value="GRAS"/>
    <property type="match status" value="1"/>
</dbReference>
<keyword evidence="2" id="KW-0805">Transcription regulation</keyword>
<feature type="region of interest" description="SAW" evidence="5">
    <location>
        <begin position="655"/>
        <end position="730"/>
    </location>
</feature>
<protein>
    <submittedName>
        <fullName evidence="7">Uncharacterized protein</fullName>
    </submittedName>
</protein>
<comment type="caution">
    <text evidence="5">Lacks conserved residue(s) required for the propagation of feature annotation.</text>
</comment>
<evidence type="ECO:0000256" key="1">
    <source>
        <dbReference type="ARBA" id="ARBA00004123"/>
    </source>
</evidence>
<feature type="short sequence motif" description="LXXLL motif" evidence="5">
    <location>
        <begin position="566"/>
        <end position="570"/>
    </location>
</feature>